<organism evidence="3 4">
    <name type="scientific">Tsukamurella sputi</name>
    <dbReference type="NCBI Taxonomy" id="2591848"/>
    <lineage>
        <taxon>Bacteria</taxon>
        <taxon>Bacillati</taxon>
        <taxon>Actinomycetota</taxon>
        <taxon>Actinomycetes</taxon>
        <taxon>Mycobacteriales</taxon>
        <taxon>Tsukamurellaceae</taxon>
        <taxon>Tsukamurella</taxon>
    </lineage>
</organism>
<feature type="transmembrane region" description="Helical" evidence="1">
    <location>
        <begin position="35"/>
        <end position="60"/>
    </location>
</feature>
<comment type="caution">
    <text evidence="3">The sequence shown here is derived from an EMBL/GenBank/DDBJ whole genome shotgun (WGS) entry which is preliminary data.</text>
</comment>
<dbReference type="GO" id="GO:0004519">
    <property type="term" value="F:endonuclease activity"/>
    <property type="evidence" value="ECO:0007669"/>
    <property type="project" value="UniProtKB-KW"/>
</dbReference>
<dbReference type="RefSeq" id="WP_146430380.1">
    <property type="nucleotide sequence ID" value="NZ_VIGV01000001.1"/>
</dbReference>
<keyword evidence="1" id="KW-0472">Membrane</keyword>
<keyword evidence="3" id="KW-0255">Endonuclease</keyword>
<gene>
    <name evidence="3" type="ORF">FK268_01265</name>
</gene>
<keyword evidence="1" id="KW-1133">Transmembrane helix</keyword>
<proteinExistence type="predicted"/>
<protein>
    <submittedName>
        <fullName evidence="3">Endonuclease/exonuclease/phosphatase family protein</fullName>
    </submittedName>
</protein>
<reference evidence="3 4" key="2">
    <citation type="submission" date="2019-08" db="EMBL/GenBank/DDBJ databases">
        <title>Tsukamurella conjunctivitidis sp. nov., Tsukamurella assacharolytica sp. nov. and Tsukamurella sputae sp. nov. isolated from patients with conjunctivitis, bacteraemia (lymphoma) and respiratory infection (sputum) in Hong Kong.</title>
        <authorList>
            <person name="Fok K.M.N."/>
            <person name="Fong J.Y.H."/>
        </authorList>
    </citation>
    <scope>NUCLEOTIDE SEQUENCE [LARGE SCALE GENOMIC DNA]</scope>
    <source>
        <strain evidence="3 4">HKU70</strain>
    </source>
</reference>
<reference evidence="3 4" key="1">
    <citation type="submission" date="2019-06" db="EMBL/GenBank/DDBJ databases">
        <authorList>
            <person name="Teng J.L.L."/>
            <person name="Lee H.H."/>
            <person name="Lau S.K.P."/>
            <person name="Woo P.C.Y."/>
        </authorList>
    </citation>
    <scope>NUCLEOTIDE SEQUENCE [LARGE SCALE GENOMIC DNA]</scope>
    <source>
        <strain evidence="3 4">HKU70</strain>
    </source>
</reference>
<dbReference type="EMBL" id="VIGV01000001">
    <property type="protein sequence ID" value="TWS25918.1"/>
    <property type="molecule type" value="Genomic_DNA"/>
</dbReference>
<evidence type="ECO:0000256" key="1">
    <source>
        <dbReference type="SAM" id="Phobius"/>
    </source>
</evidence>
<evidence type="ECO:0000313" key="3">
    <source>
        <dbReference type="EMBL" id="TWS25918.1"/>
    </source>
</evidence>
<keyword evidence="3" id="KW-0269">Exonuclease</keyword>
<dbReference type="SUPFAM" id="SSF56219">
    <property type="entry name" value="DNase I-like"/>
    <property type="match status" value="1"/>
</dbReference>
<accession>A0A5C5RTL5</accession>
<feature type="transmembrane region" description="Helical" evidence="1">
    <location>
        <begin position="7"/>
        <end position="29"/>
    </location>
</feature>
<dbReference type="GO" id="GO:0004527">
    <property type="term" value="F:exonuclease activity"/>
    <property type="evidence" value="ECO:0007669"/>
    <property type="project" value="UniProtKB-KW"/>
</dbReference>
<dbReference type="Pfam" id="PF03372">
    <property type="entry name" value="Exo_endo_phos"/>
    <property type="match status" value="1"/>
</dbReference>
<keyword evidence="3" id="KW-0540">Nuclease</keyword>
<dbReference type="Gene3D" id="3.60.10.10">
    <property type="entry name" value="Endonuclease/exonuclease/phosphatase"/>
    <property type="match status" value="1"/>
</dbReference>
<dbReference type="OrthoDB" id="2340043at2"/>
<dbReference type="InterPro" id="IPR005135">
    <property type="entry name" value="Endo/exonuclease/phosphatase"/>
</dbReference>
<evidence type="ECO:0000313" key="4">
    <source>
        <dbReference type="Proteomes" id="UP000319792"/>
    </source>
</evidence>
<feature type="domain" description="Endonuclease/exonuclease/phosphatase" evidence="2">
    <location>
        <begin position="99"/>
        <end position="294"/>
    </location>
</feature>
<dbReference type="InterPro" id="IPR036691">
    <property type="entry name" value="Endo/exonu/phosph_ase_sf"/>
</dbReference>
<name>A0A5C5RTL5_9ACTN</name>
<keyword evidence="1" id="KW-0812">Transmembrane</keyword>
<dbReference type="AlphaFoldDB" id="A0A5C5RTL5"/>
<dbReference type="Proteomes" id="UP000319792">
    <property type="component" value="Unassembled WGS sequence"/>
</dbReference>
<evidence type="ECO:0000259" key="2">
    <source>
        <dbReference type="Pfam" id="PF03372"/>
    </source>
</evidence>
<sequence>MRIFIRTAASIVGTVALIAALATIGLHFWPGDQKVTVAAAAMVPVLLVATVAIALVCLLYARAFVRLVLVIAVAAAGIWVQAPLWRGEAAPSGATLTVLTANIQVGRGDVTELAKLVRDNAVDVLAVEEVTPEAAARIAASTIASDLPHSFVRPAQLAYGTALYSRHPLSSTATVPGFALATLTAVASVPGRGDVQLFAVHPVPPLAPSDWADELKKIEALLQGVPEPRPVIALGDYNATYDHVQFRRLLTGGYRDAGQLAGAGFTPTYPTDKPYPALVGIDHVLLRGLGAADVTAHEIQGADHLALLARVG</sequence>
<feature type="transmembrane region" description="Helical" evidence="1">
    <location>
        <begin position="67"/>
        <end position="85"/>
    </location>
</feature>
<keyword evidence="4" id="KW-1185">Reference proteome</keyword>
<keyword evidence="3" id="KW-0378">Hydrolase</keyword>